<evidence type="ECO:0000256" key="1">
    <source>
        <dbReference type="SAM" id="MobiDB-lite"/>
    </source>
</evidence>
<dbReference type="RefSeq" id="WP_419192521.1">
    <property type="nucleotide sequence ID" value="NZ_CP036279.1"/>
</dbReference>
<dbReference type="AlphaFoldDB" id="A0A518B5A1"/>
<keyword evidence="3" id="KW-1185">Reference proteome</keyword>
<sequence length="154" mass="17212">MGARGPKKTSDATKRLRGTNRKDRDDQSLKLKRGIPTRPKWIVHEVAVIEWDRVVEILANDNVLTLGDQGILALYCQAYADWIEAKEVIEDEGITTETDKGNVIQHPAVGACNKAWERCLKAAKELGLTPASRSRVDREPDAEEDGFAAFIRNK</sequence>
<gene>
    <name evidence="2" type="ORF">Pan216_30250</name>
</gene>
<organism evidence="2 3">
    <name type="scientific">Kolteria novifilia</name>
    <dbReference type="NCBI Taxonomy" id="2527975"/>
    <lineage>
        <taxon>Bacteria</taxon>
        <taxon>Pseudomonadati</taxon>
        <taxon>Planctomycetota</taxon>
        <taxon>Planctomycetia</taxon>
        <taxon>Kolteriales</taxon>
        <taxon>Kolteriaceae</taxon>
        <taxon>Kolteria</taxon>
    </lineage>
</organism>
<proteinExistence type="predicted"/>
<feature type="region of interest" description="Disordered" evidence="1">
    <location>
        <begin position="1"/>
        <end position="30"/>
    </location>
</feature>
<dbReference type="InterPro" id="IPR006448">
    <property type="entry name" value="Phage_term_ssu_P27"/>
</dbReference>
<protein>
    <submittedName>
        <fullName evidence="2">Phage terminase, small subunit</fullName>
    </submittedName>
</protein>
<evidence type="ECO:0000313" key="3">
    <source>
        <dbReference type="Proteomes" id="UP000317093"/>
    </source>
</evidence>
<evidence type="ECO:0000313" key="2">
    <source>
        <dbReference type="EMBL" id="QDU62158.1"/>
    </source>
</evidence>
<dbReference type="Pfam" id="PF05119">
    <property type="entry name" value="Terminase_4"/>
    <property type="match status" value="1"/>
</dbReference>
<dbReference type="KEGG" id="knv:Pan216_30250"/>
<accession>A0A518B5A1</accession>
<reference evidence="2 3" key="1">
    <citation type="submission" date="2019-02" db="EMBL/GenBank/DDBJ databases">
        <title>Deep-cultivation of Planctomycetes and their phenomic and genomic characterization uncovers novel biology.</title>
        <authorList>
            <person name="Wiegand S."/>
            <person name="Jogler M."/>
            <person name="Boedeker C."/>
            <person name="Pinto D."/>
            <person name="Vollmers J."/>
            <person name="Rivas-Marin E."/>
            <person name="Kohn T."/>
            <person name="Peeters S.H."/>
            <person name="Heuer A."/>
            <person name="Rast P."/>
            <person name="Oberbeckmann S."/>
            <person name="Bunk B."/>
            <person name="Jeske O."/>
            <person name="Meyerdierks A."/>
            <person name="Storesund J.E."/>
            <person name="Kallscheuer N."/>
            <person name="Luecker S."/>
            <person name="Lage O.M."/>
            <person name="Pohl T."/>
            <person name="Merkel B.J."/>
            <person name="Hornburger P."/>
            <person name="Mueller R.-W."/>
            <person name="Bruemmer F."/>
            <person name="Labrenz M."/>
            <person name="Spormann A.M."/>
            <person name="Op den Camp H."/>
            <person name="Overmann J."/>
            <person name="Amann R."/>
            <person name="Jetten M.S.M."/>
            <person name="Mascher T."/>
            <person name="Medema M.H."/>
            <person name="Devos D.P."/>
            <person name="Kaster A.-K."/>
            <person name="Ovreas L."/>
            <person name="Rohde M."/>
            <person name="Galperin M.Y."/>
            <person name="Jogler C."/>
        </authorList>
    </citation>
    <scope>NUCLEOTIDE SEQUENCE [LARGE SCALE GENOMIC DNA]</scope>
    <source>
        <strain evidence="2 3">Pan216</strain>
    </source>
</reference>
<dbReference type="EMBL" id="CP036279">
    <property type="protein sequence ID" value="QDU62158.1"/>
    <property type="molecule type" value="Genomic_DNA"/>
</dbReference>
<dbReference type="NCBIfam" id="TIGR01558">
    <property type="entry name" value="sm_term_P27"/>
    <property type="match status" value="1"/>
</dbReference>
<name>A0A518B5A1_9BACT</name>
<feature type="compositionally biased region" description="Basic and acidic residues" evidence="1">
    <location>
        <begin position="8"/>
        <end position="29"/>
    </location>
</feature>
<dbReference type="Proteomes" id="UP000317093">
    <property type="component" value="Chromosome"/>
</dbReference>